<dbReference type="InterPro" id="IPR036890">
    <property type="entry name" value="HATPase_C_sf"/>
</dbReference>
<protein>
    <submittedName>
        <fullName evidence="2">Putative anti-sigma regulatory factor, serine/threonine protein kinase</fullName>
    </submittedName>
</protein>
<keyword evidence="3" id="KW-1185">Reference proteome</keyword>
<name>G3IWW9_METTV</name>
<dbReference type="Proteomes" id="UP000004664">
    <property type="component" value="Unassembled WGS sequence"/>
</dbReference>
<accession>G3IWW9</accession>
<keyword evidence="2" id="KW-0723">Serine/threonine-protein kinase</keyword>
<evidence type="ECO:0000313" key="2">
    <source>
        <dbReference type="EMBL" id="EGW23324.1"/>
    </source>
</evidence>
<dbReference type="AlphaFoldDB" id="G3IWW9"/>
<dbReference type="HOGENOM" id="CLU_129722_1_0_6"/>
<dbReference type="Gene3D" id="3.30.565.10">
    <property type="entry name" value="Histidine kinase-like ATPase, C-terminal domain"/>
    <property type="match status" value="1"/>
</dbReference>
<keyword evidence="2" id="KW-0418">Kinase</keyword>
<dbReference type="STRING" id="697282.Mettu_2173"/>
<dbReference type="RefSeq" id="WP_006891492.1">
    <property type="nucleotide sequence ID" value="NZ_JH109152.1"/>
</dbReference>
<reference evidence="2 3" key="1">
    <citation type="submission" date="2011-06" db="EMBL/GenBank/DDBJ databases">
        <title>Genomic sequence of Methylobacter tundripaludum SV96.</title>
        <authorList>
            <consortium name="US DOE Joint Genome Institute"/>
            <person name="Lucas S."/>
            <person name="Han J."/>
            <person name="Lapidus A."/>
            <person name="Cheng J.-F."/>
            <person name="Goodwin L."/>
            <person name="Pitluck S."/>
            <person name="Held B."/>
            <person name="Detter J.C."/>
            <person name="Han C."/>
            <person name="Tapia R."/>
            <person name="Land M."/>
            <person name="Hauser L."/>
            <person name="Kyrpides N."/>
            <person name="Ivanova N."/>
            <person name="Ovchinnikova G."/>
            <person name="Pagani I."/>
            <person name="Klotz M.G."/>
            <person name="Dispirito A.A."/>
            <person name="Murrell J.C."/>
            <person name="Dunfield P."/>
            <person name="Kalyuzhnaya M.G."/>
            <person name="Svenning M."/>
            <person name="Trotsenko Y.A."/>
            <person name="Stein L.Y."/>
            <person name="Woyke T."/>
        </authorList>
    </citation>
    <scope>NUCLEOTIDE SEQUENCE [LARGE SCALE GENOMIC DNA]</scope>
    <source>
        <strain evidence="3">ATCC BAA-1195 / DSM 17260 / SV96</strain>
    </source>
</reference>
<dbReference type="GO" id="GO:0004674">
    <property type="term" value="F:protein serine/threonine kinase activity"/>
    <property type="evidence" value="ECO:0007669"/>
    <property type="project" value="UniProtKB-KW"/>
</dbReference>
<evidence type="ECO:0000259" key="1">
    <source>
        <dbReference type="SMART" id="SM00387"/>
    </source>
</evidence>
<sequence length="139" mass="14872">MTTQPTNSSERVPILDASDIVRARGVARQVAGRIGFGLADQTRLATAVSELARNVVQYGEDGFCEIVDASDHNEMRLGILVEDHGSGIDNIDKAMKDGYTTGGGLGAGLPGTRRLMDEFVIESEPGLTRISIALVRKRS</sequence>
<dbReference type="Pfam" id="PF13581">
    <property type="entry name" value="HATPase_c_2"/>
    <property type="match status" value="1"/>
</dbReference>
<gene>
    <name evidence="2" type="ORF">Mettu_2173</name>
</gene>
<dbReference type="InterPro" id="IPR003594">
    <property type="entry name" value="HATPase_dom"/>
</dbReference>
<feature type="domain" description="Histidine kinase/HSP90-like ATPase" evidence="1">
    <location>
        <begin position="39"/>
        <end position="138"/>
    </location>
</feature>
<dbReference type="EMBL" id="JH109152">
    <property type="protein sequence ID" value="EGW23324.1"/>
    <property type="molecule type" value="Genomic_DNA"/>
</dbReference>
<dbReference type="SMART" id="SM00387">
    <property type="entry name" value="HATPase_c"/>
    <property type="match status" value="1"/>
</dbReference>
<proteinExistence type="predicted"/>
<evidence type="ECO:0000313" key="3">
    <source>
        <dbReference type="Proteomes" id="UP000004664"/>
    </source>
</evidence>
<dbReference type="OrthoDB" id="5769716at2"/>
<dbReference type="eggNOG" id="COG2172">
    <property type="taxonomic scope" value="Bacteria"/>
</dbReference>
<dbReference type="SUPFAM" id="SSF55874">
    <property type="entry name" value="ATPase domain of HSP90 chaperone/DNA topoisomerase II/histidine kinase"/>
    <property type="match status" value="1"/>
</dbReference>
<keyword evidence="2" id="KW-0808">Transferase</keyword>
<organism evidence="2 3">
    <name type="scientific">Methylobacter tundripaludum (strain ATCC BAA-1195 / DSM 17260 / SV96)</name>
    <dbReference type="NCBI Taxonomy" id="697282"/>
    <lineage>
        <taxon>Bacteria</taxon>
        <taxon>Pseudomonadati</taxon>
        <taxon>Pseudomonadota</taxon>
        <taxon>Gammaproteobacteria</taxon>
        <taxon>Methylococcales</taxon>
        <taxon>Methylococcaceae</taxon>
        <taxon>Methylobacter</taxon>
    </lineage>
</organism>